<dbReference type="SUPFAM" id="SSF53474">
    <property type="entry name" value="alpha/beta-Hydrolases"/>
    <property type="match status" value="1"/>
</dbReference>
<name>A0A517KYI3_9PEZI</name>
<evidence type="ECO:0000256" key="2">
    <source>
        <dbReference type="ARBA" id="ARBA00022801"/>
    </source>
</evidence>
<dbReference type="GO" id="GO:0016787">
    <property type="term" value="F:hydrolase activity"/>
    <property type="evidence" value="ECO:0007669"/>
    <property type="project" value="UniProtKB-KW"/>
</dbReference>
<evidence type="ECO:0000256" key="1">
    <source>
        <dbReference type="ARBA" id="ARBA00005964"/>
    </source>
</evidence>
<dbReference type="PROSITE" id="PS00122">
    <property type="entry name" value="CARBOXYLESTERASE_B_1"/>
    <property type="match status" value="1"/>
</dbReference>
<dbReference type="Pfam" id="PF00135">
    <property type="entry name" value="COesterase"/>
    <property type="match status" value="1"/>
</dbReference>
<evidence type="ECO:0000313" key="6">
    <source>
        <dbReference type="Proteomes" id="UP000316270"/>
    </source>
</evidence>
<sequence>MARGCLRDLVTVLVFLLHIRVSNARHNHFNIRTTSGEVSGFINSTSTPHVVQFLGIPYAEDPVGKLRFSAPVAKSPSASILNATKFSPSCPQYNTSVPTFFSVAQPEYYIEGPTAEECLTLNIWTPLPTLEAQETLSSNSSKYVLPSTGTPERLPVIIFFHGGQFIVGGTHVAYHQPHRWVERSQKHIAVSIKFVAQLVLGSLYLPPNLLSYRLNIFGFPNARGINSSSVNLGFLDQRMAVQWVESNIAGFGGDPSRITLFGQSAGAVGVDAYNLAYPNDSSVTGYIMHSGTAWLPTFSKDKARNNFTFVAESLGCKNSSGTAELDCVRDIPFARIESFLKGYQDNGTVPSISFVPVQDDITFFTDPAARANAVKLTKPAIIGTNANEGASLARPYTPSGPPAAAIQAITTQFLCSTVKTRSYRSAQNLTTYPYYYMGNFTNISPLPWEGAYHSSELPVLFEVPSPSRGKSSELEIALGHRMQDLHLAFATDPSSLLDLGWPTYNPNGSLLAFGKDNQTTSLISGADVEGPCLV</sequence>
<keyword evidence="2 3" id="KW-0378">Hydrolase</keyword>
<reference evidence="5 6" key="1">
    <citation type="submission" date="2019-07" db="EMBL/GenBank/DDBJ databases">
        <title>Finished genome of Venturia effusa.</title>
        <authorList>
            <person name="Young C.A."/>
            <person name="Cox M.P."/>
            <person name="Ganley A.R.D."/>
            <person name="David W.J."/>
        </authorList>
    </citation>
    <scope>NUCLEOTIDE SEQUENCE [LARGE SCALE GENOMIC DNA]</scope>
    <source>
        <strain evidence="6">albino</strain>
    </source>
</reference>
<dbReference type="InterPro" id="IPR050309">
    <property type="entry name" value="Type-B_Carboxylest/Lipase"/>
</dbReference>
<evidence type="ECO:0000313" key="5">
    <source>
        <dbReference type="EMBL" id="QDS68445.1"/>
    </source>
</evidence>
<gene>
    <name evidence="5" type="ORF">FKW77_010812</name>
</gene>
<dbReference type="AlphaFoldDB" id="A0A517KYI3"/>
<dbReference type="Gene3D" id="3.40.50.1820">
    <property type="entry name" value="alpha/beta hydrolase"/>
    <property type="match status" value="2"/>
</dbReference>
<dbReference type="PANTHER" id="PTHR11559">
    <property type="entry name" value="CARBOXYLESTERASE"/>
    <property type="match status" value="1"/>
</dbReference>
<dbReference type="InterPro" id="IPR029058">
    <property type="entry name" value="AB_hydrolase_fold"/>
</dbReference>
<dbReference type="OrthoDB" id="408631at2759"/>
<dbReference type="Proteomes" id="UP000316270">
    <property type="component" value="Chromosome 1"/>
</dbReference>
<evidence type="ECO:0000259" key="4">
    <source>
        <dbReference type="Pfam" id="PF00135"/>
    </source>
</evidence>
<feature type="chain" id="PRO_5022255225" description="Carboxylic ester hydrolase" evidence="3">
    <location>
        <begin position="25"/>
        <end position="534"/>
    </location>
</feature>
<proteinExistence type="inferred from homology"/>
<keyword evidence="6" id="KW-1185">Reference proteome</keyword>
<feature type="domain" description="Carboxylesterase type B" evidence="4">
    <location>
        <begin position="31"/>
        <end position="394"/>
    </location>
</feature>
<feature type="signal peptide" evidence="3">
    <location>
        <begin position="1"/>
        <end position="24"/>
    </location>
</feature>
<keyword evidence="3" id="KW-0732">Signal</keyword>
<protein>
    <recommendedName>
        <fullName evidence="3">Carboxylic ester hydrolase</fullName>
        <ecNumber evidence="3">3.1.1.-</ecNumber>
    </recommendedName>
</protein>
<dbReference type="EC" id="3.1.1.-" evidence="3"/>
<dbReference type="InterPro" id="IPR019826">
    <property type="entry name" value="Carboxylesterase_B_AS"/>
</dbReference>
<dbReference type="InterPro" id="IPR002018">
    <property type="entry name" value="CarbesteraseB"/>
</dbReference>
<dbReference type="STRING" id="50376.A0A517KYI3"/>
<comment type="similarity">
    <text evidence="1 3">Belongs to the type-B carboxylesterase/lipase family.</text>
</comment>
<dbReference type="EMBL" id="CP042185">
    <property type="protein sequence ID" value="QDS68445.1"/>
    <property type="molecule type" value="Genomic_DNA"/>
</dbReference>
<evidence type="ECO:0000256" key="3">
    <source>
        <dbReference type="RuleBase" id="RU361235"/>
    </source>
</evidence>
<organism evidence="5 6">
    <name type="scientific">Venturia effusa</name>
    <dbReference type="NCBI Taxonomy" id="50376"/>
    <lineage>
        <taxon>Eukaryota</taxon>
        <taxon>Fungi</taxon>
        <taxon>Dikarya</taxon>
        <taxon>Ascomycota</taxon>
        <taxon>Pezizomycotina</taxon>
        <taxon>Dothideomycetes</taxon>
        <taxon>Pleosporomycetidae</taxon>
        <taxon>Venturiales</taxon>
        <taxon>Venturiaceae</taxon>
        <taxon>Venturia</taxon>
    </lineage>
</organism>
<accession>A0A517KYI3</accession>